<dbReference type="EMBL" id="CP047156">
    <property type="protein sequence ID" value="QHC01587.1"/>
    <property type="molecule type" value="Genomic_DNA"/>
</dbReference>
<keyword evidence="1" id="KW-1133">Transmembrane helix</keyword>
<organism evidence="3 4">
    <name type="scientific">Epidermidibacterium keratini</name>
    <dbReference type="NCBI Taxonomy" id="1891644"/>
    <lineage>
        <taxon>Bacteria</taxon>
        <taxon>Bacillati</taxon>
        <taxon>Actinomycetota</taxon>
        <taxon>Actinomycetes</taxon>
        <taxon>Sporichthyales</taxon>
        <taxon>Sporichthyaceae</taxon>
        <taxon>Epidermidibacterium</taxon>
    </lineage>
</organism>
<dbReference type="AlphaFoldDB" id="A0A7L4YSS5"/>
<proteinExistence type="predicted"/>
<feature type="chain" id="PRO_5029907554" description="TPM domain-containing protein" evidence="2">
    <location>
        <begin position="33"/>
        <end position="377"/>
    </location>
</feature>
<gene>
    <name evidence="3" type="ORF">EK0264_15665</name>
</gene>
<dbReference type="RefSeq" id="WP_159546722.1">
    <property type="nucleotide sequence ID" value="NZ_CP047156.1"/>
</dbReference>
<evidence type="ECO:0008006" key="5">
    <source>
        <dbReference type="Google" id="ProtNLM"/>
    </source>
</evidence>
<evidence type="ECO:0000313" key="4">
    <source>
        <dbReference type="Proteomes" id="UP000463857"/>
    </source>
</evidence>
<keyword evidence="4" id="KW-1185">Reference proteome</keyword>
<dbReference type="InterPro" id="IPR006311">
    <property type="entry name" value="TAT_signal"/>
</dbReference>
<keyword evidence="1" id="KW-0812">Transmembrane</keyword>
<keyword evidence="2" id="KW-0732">Signal</keyword>
<protein>
    <recommendedName>
        <fullName evidence="5">TPM domain-containing protein</fullName>
    </recommendedName>
</protein>
<keyword evidence="1" id="KW-0472">Membrane</keyword>
<sequence>MTFELPRFRRRALALLAALAACLLALATPAYAEGDPGTEADAAGADFQQGTHVYVSPNAAQDVDVDALSSDIGDDPIYIAVVPPNTPPSDVAMQISTTFQQKMTLVVVSGSEYVGQSNAICSDRAQPLLDDAAGNYQDERASGDLTGWLREYVAAVQDAPSSGDSACEGGASASGGGIGSSLLWILGALVVGAGGGYLWMRSQRAKRDREMESAGAGIRELTDDLGTAIEGTSADSNELAAAALHDARERHAASKDTLAQAEDTDDVAAARQATIEGLTAVRYARQAQGQRVDFTVPELPRPAGEQLEHEQEFAVGDQRAVGVPNYAPGAPYYHPGGDDIPGGWYSAPIWDSVLIDSIVDDESDGGIWDEQDDPDRR</sequence>
<dbReference type="Proteomes" id="UP000463857">
    <property type="component" value="Chromosome"/>
</dbReference>
<evidence type="ECO:0000256" key="2">
    <source>
        <dbReference type="SAM" id="SignalP"/>
    </source>
</evidence>
<dbReference type="KEGG" id="eke:EK0264_15665"/>
<feature type="signal peptide" evidence="2">
    <location>
        <begin position="1"/>
        <end position="32"/>
    </location>
</feature>
<reference evidence="3 4" key="1">
    <citation type="journal article" date="2018" name="Int. J. Syst. Evol. Microbiol.">
        <title>Epidermidibacterium keratini gen. nov., sp. nov., a member of the family Sporichthyaceae, isolated from keratin epidermis.</title>
        <authorList>
            <person name="Lee D.G."/>
            <person name="Trujillo M.E."/>
            <person name="Kang S."/>
            <person name="Nam J.J."/>
            <person name="Kim Y.J."/>
        </authorList>
    </citation>
    <scope>NUCLEOTIDE SEQUENCE [LARGE SCALE GENOMIC DNA]</scope>
    <source>
        <strain evidence="3 4">EPI-7</strain>
    </source>
</reference>
<evidence type="ECO:0000256" key="1">
    <source>
        <dbReference type="SAM" id="Phobius"/>
    </source>
</evidence>
<dbReference type="PROSITE" id="PS51257">
    <property type="entry name" value="PROKAR_LIPOPROTEIN"/>
    <property type="match status" value="1"/>
</dbReference>
<feature type="transmembrane region" description="Helical" evidence="1">
    <location>
        <begin position="182"/>
        <end position="200"/>
    </location>
</feature>
<accession>A0A7L4YSS5</accession>
<evidence type="ECO:0000313" key="3">
    <source>
        <dbReference type="EMBL" id="QHC01587.1"/>
    </source>
</evidence>
<dbReference type="OrthoDB" id="5189033at2"/>
<dbReference type="InParanoid" id="A0A7L4YSS5"/>
<name>A0A7L4YSS5_9ACTN</name>
<dbReference type="PROSITE" id="PS51318">
    <property type="entry name" value="TAT"/>
    <property type="match status" value="1"/>
</dbReference>